<name>A0A4Y7LA81_PAPSO</name>
<dbReference type="Proteomes" id="UP000316621">
    <property type="component" value="Chromosome 10"/>
</dbReference>
<evidence type="ECO:0000313" key="1">
    <source>
        <dbReference type="EMBL" id="RZC81560.1"/>
    </source>
</evidence>
<protein>
    <submittedName>
        <fullName evidence="1">Uncharacterized protein</fullName>
    </submittedName>
</protein>
<dbReference type="Gramene" id="RZC81560">
    <property type="protein sequence ID" value="RZC81560"/>
    <property type="gene ID" value="C5167_044135"/>
</dbReference>
<dbReference type="AlphaFoldDB" id="A0A4Y7LA81"/>
<keyword evidence="2" id="KW-1185">Reference proteome</keyword>
<reference evidence="1 2" key="1">
    <citation type="journal article" date="2018" name="Science">
        <title>The opium poppy genome and morphinan production.</title>
        <authorList>
            <person name="Guo L."/>
            <person name="Winzer T."/>
            <person name="Yang X."/>
            <person name="Li Y."/>
            <person name="Ning Z."/>
            <person name="He Z."/>
            <person name="Teodor R."/>
            <person name="Lu Y."/>
            <person name="Bowser T.A."/>
            <person name="Graham I.A."/>
            <person name="Ye K."/>
        </authorList>
    </citation>
    <scope>NUCLEOTIDE SEQUENCE [LARGE SCALE GENOMIC DNA]</scope>
    <source>
        <strain evidence="2">cv. HN1</strain>
        <tissue evidence="1">Leaves</tissue>
    </source>
</reference>
<organism evidence="1 2">
    <name type="scientific">Papaver somniferum</name>
    <name type="common">Opium poppy</name>
    <dbReference type="NCBI Taxonomy" id="3469"/>
    <lineage>
        <taxon>Eukaryota</taxon>
        <taxon>Viridiplantae</taxon>
        <taxon>Streptophyta</taxon>
        <taxon>Embryophyta</taxon>
        <taxon>Tracheophyta</taxon>
        <taxon>Spermatophyta</taxon>
        <taxon>Magnoliopsida</taxon>
        <taxon>Ranunculales</taxon>
        <taxon>Papaveraceae</taxon>
        <taxon>Papaveroideae</taxon>
        <taxon>Papaver</taxon>
    </lineage>
</organism>
<sequence length="59" mass="6978">MEGKQRRPLLRKSHSAVSSIGWVSHRMWAKVVSHWYTLKLQCRIGAFIGLILQMWRPMD</sequence>
<accession>A0A4Y7LA81</accession>
<dbReference type="EMBL" id="CM010724">
    <property type="protein sequence ID" value="RZC81560.1"/>
    <property type="molecule type" value="Genomic_DNA"/>
</dbReference>
<proteinExistence type="predicted"/>
<evidence type="ECO:0000313" key="2">
    <source>
        <dbReference type="Proteomes" id="UP000316621"/>
    </source>
</evidence>
<gene>
    <name evidence="1" type="ORF">C5167_044135</name>
</gene>